<feature type="disulfide bond" evidence="1">
    <location>
        <begin position="24"/>
        <end position="42"/>
    </location>
</feature>
<dbReference type="PANTHER" id="PTHR47139:SF1">
    <property type="entry name" value="TUMOR NECROSIS FACTOR RECEPTOR SUPERFAMILY MEMBER 9"/>
    <property type="match status" value="1"/>
</dbReference>
<name>A0A851P0A1_9GALL</name>
<proteinExistence type="predicted"/>
<feature type="non-terminal residue" evidence="3">
    <location>
        <position position="128"/>
    </location>
</feature>
<comment type="caution">
    <text evidence="1">Lacks conserved residue(s) required for the propagation of feature annotation.</text>
</comment>
<evidence type="ECO:0000313" key="4">
    <source>
        <dbReference type="Proteomes" id="UP000613066"/>
    </source>
</evidence>
<dbReference type="AlphaFoldDB" id="A0A851P0A1"/>
<evidence type="ECO:0000259" key="2">
    <source>
        <dbReference type="PROSITE" id="PS50050"/>
    </source>
</evidence>
<dbReference type="PROSITE" id="PS50050">
    <property type="entry name" value="TNFR_NGFR_2"/>
    <property type="match status" value="1"/>
</dbReference>
<reference evidence="3" key="1">
    <citation type="submission" date="2019-09" db="EMBL/GenBank/DDBJ databases">
        <title>Bird 10,000 Genomes (B10K) Project - Family phase.</title>
        <authorList>
            <person name="Zhang G."/>
        </authorList>
    </citation>
    <scope>NUCLEOTIDE SEQUENCE</scope>
    <source>
        <strain evidence="3">B10K-DU-001-08</strain>
        <tissue evidence="3">Muscle</tissue>
    </source>
</reference>
<organism evidence="3 4">
    <name type="scientific">Penelope pileata</name>
    <dbReference type="NCBI Taxonomy" id="1118817"/>
    <lineage>
        <taxon>Eukaryota</taxon>
        <taxon>Metazoa</taxon>
        <taxon>Chordata</taxon>
        <taxon>Craniata</taxon>
        <taxon>Vertebrata</taxon>
        <taxon>Euteleostomi</taxon>
        <taxon>Archelosauria</taxon>
        <taxon>Archosauria</taxon>
        <taxon>Dinosauria</taxon>
        <taxon>Saurischia</taxon>
        <taxon>Theropoda</taxon>
        <taxon>Coelurosauria</taxon>
        <taxon>Aves</taxon>
        <taxon>Neognathae</taxon>
        <taxon>Galloanserae</taxon>
        <taxon>Galliformes</taxon>
        <taxon>Cracidae</taxon>
        <taxon>Penelope</taxon>
    </lineage>
</organism>
<dbReference type="Gene3D" id="2.10.50.10">
    <property type="entry name" value="Tumor Necrosis Factor Receptor, subunit A, domain 2"/>
    <property type="match status" value="2"/>
</dbReference>
<feature type="domain" description="TNFR-Cys" evidence="2">
    <location>
        <begin position="3"/>
        <end position="42"/>
    </location>
</feature>
<evidence type="ECO:0000256" key="1">
    <source>
        <dbReference type="PROSITE-ProRule" id="PRU00206"/>
    </source>
</evidence>
<evidence type="ECO:0000313" key="3">
    <source>
        <dbReference type="EMBL" id="NXC44435.1"/>
    </source>
</evidence>
<dbReference type="InterPro" id="IPR001368">
    <property type="entry name" value="TNFR/NGFR_Cys_rich_reg"/>
</dbReference>
<dbReference type="SUPFAM" id="SSF57586">
    <property type="entry name" value="TNF receptor-like"/>
    <property type="match status" value="1"/>
</dbReference>
<keyword evidence="1" id="KW-1015">Disulfide bond</keyword>
<dbReference type="Pfam" id="PF00020">
    <property type="entry name" value="TNFR_c6"/>
    <property type="match status" value="2"/>
</dbReference>
<dbReference type="OrthoDB" id="9423210at2759"/>
<dbReference type="EMBL" id="WBMW01003182">
    <property type="protein sequence ID" value="NXC44435.1"/>
    <property type="molecule type" value="Genomic_DNA"/>
</dbReference>
<dbReference type="GO" id="GO:0038023">
    <property type="term" value="F:signaling receptor activity"/>
    <property type="evidence" value="ECO:0007669"/>
    <property type="project" value="TreeGrafter"/>
</dbReference>
<gene>
    <name evidence="3" type="primary">Tnfrsf9</name>
    <name evidence="3" type="ORF">PENPIL_R00623</name>
</gene>
<dbReference type="SMART" id="SM00208">
    <property type="entry name" value="TNFR"/>
    <property type="match status" value="2"/>
</dbReference>
<dbReference type="PANTHER" id="PTHR47139">
    <property type="entry name" value="TUMOR NECROSIS FACTOR RECEPTOR SUPERFAMILY MEMBER 9"/>
    <property type="match status" value="1"/>
</dbReference>
<comment type="caution">
    <text evidence="3">The sequence shown here is derived from an EMBL/GenBank/DDBJ whole genome shotgun (WGS) entry which is preliminary data.</text>
</comment>
<feature type="non-terminal residue" evidence="3">
    <location>
        <position position="1"/>
    </location>
</feature>
<dbReference type="Proteomes" id="UP000613066">
    <property type="component" value="Unassembled WGS sequence"/>
</dbReference>
<accession>A0A851P0A1</accession>
<protein>
    <submittedName>
        <fullName evidence="3">TNR9 factor</fullName>
    </submittedName>
</protein>
<feature type="repeat" description="TNFR-Cys" evidence="1">
    <location>
        <begin position="3"/>
        <end position="42"/>
    </location>
</feature>
<feature type="disulfide bond" evidence="1">
    <location>
        <begin position="21"/>
        <end position="34"/>
    </location>
</feature>
<sequence>CRECPPGTFSSAAGGSSCTLCRKCEGRFAYLKVCSPTGDAECTCREGYRCGGNGCSRCDRGCGPGQERAGSGCQTCRYGTFNDQPNGSCKNWTMCSANQVLEPGTEAKDVVCKHTSDNPTSATTLPTT</sequence>
<keyword evidence="4" id="KW-1185">Reference proteome</keyword>
<dbReference type="GO" id="GO:0042127">
    <property type="term" value="P:regulation of cell population proliferation"/>
    <property type="evidence" value="ECO:0007669"/>
    <property type="project" value="TreeGrafter"/>
</dbReference>